<dbReference type="PROSITE" id="PS50914">
    <property type="entry name" value="BON"/>
    <property type="match status" value="1"/>
</dbReference>
<keyword evidence="5" id="KW-1185">Reference proteome</keyword>
<gene>
    <name evidence="4" type="ORF">VSR73_35650</name>
</gene>
<feature type="domain" description="BON" evidence="3">
    <location>
        <begin position="54"/>
        <end position="122"/>
    </location>
</feature>
<feature type="signal peptide" evidence="2">
    <location>
        <begin position="1"/>
        <end position="24"/>
    </location>
</feature>
<dbReference type="InterPro" id="IPR014004">
    <property type="entry name" value="Transpt-assoc_nodulatn_dom_bac"/>
</dbReference>
<keyword evidence="2" id="KW-0732">Signal</keyword>
<feature type="region of interest" description="Disordered" evidence="1">
    <location>
        <begin position="28"/>
        <end position="51"/>
    </location>
</feature>
<proteinExistence type="predicted"/>
<evidence type="ECO:0000256" key="1">
    <source>
        <dbReference type="SAM" id="MobiDB-lite"/>
    </source>
</evidence>
<evidence type="ECO:0000259" key="3">
    <source>
        <dbReference type="PROSITE" id="PS50914"/>
    </source>
</evidence>
<dbReference type="SMART" id="SM00749">
    <property type="entry name" value="BON"/>
    <property type="match status" value="1"/>
</dbReference>
<dbReference type="EMBL" id="JAYMRV010000016">
    <property type="protein sequence ID" value="MEM5426323.1"/>
    <property type="molecule type" value="Genomic_DNA"/>
</dbReference>
<dbReference type="InterPro" id="IPR051686">
    <property type="entry name" value="Lipoprotein_DolP"/>
</dbReference>
<evidence type="ECO:0000256" key="2">
    <source>
        <dbReference type="SAM" id="SignalP"/>
    </source>
</evidence>
<dbReference type="InterPro" id="IPR007055">
    <property type="entry name" value="BON_dom"/>
</dbReference>
<dbReference type="Gene3D" id="3.30.1340.30">
    <property type="match status" value="1"/>
</dbReference>
<comment type="caution">
    <text evidence="4">The sequence shown here is derived from an EMBL/GenBank/DDBJ whole genome shotgun (WGS) entry which is preliminary data.</text>
</comment>
<feature type="compositionally biased region" description="Polar residues" evidence="1">
    <location>
        <begin position="35"/>
        <end position="50"/>
    </location>
</feature>
<protein>
    <submittedName>
        <fullName evidence="4">BON domain-containing protein</fullName>
    </submittedName>
</protein>
<dbReference type="PANTHER" id="PTHR34606">
    <property type="entry name" value="BON DOMAIN-CONTAINING PROTEIN"/>
    <property type="match status" value="1"/>
</dbReference>
<dbReference type="Pfam" id="PF04972">
    <property type="entry name" value="BON"/>
    <property type="match status" value="1"/>
</dbReference>
<reference evidence="4 5" key="1">
    <citation type="submission" date="2024-01" db="EMBL/GenBank/DDBJ databases">
        <title>The diversity of rhizobia nodulating Mimosa spp. in eleven states of Brazil covering several biomes is determined by host plant, location, and edaphic factors.</title>
        <authorList>
            <person name="Rouws L."/>
            <person name="Barauna A."/>
            <person name="Beukes C."/>
            <person name="De Faria S.M."/>
            <person name="Gross E."/>
            <person name="Dos Reis Junior F.B."/>
            <person name="Simon M."/>
            <person name="Maluk M."/>
            <person name="Odee D.W."/>
            <person name="Kenicer G."/>
            <person name="Young J.P.W."/>
            <person name="Reis V.M."/>
            <person name="Zilli J."/>
            <person name="James E.K."/>
        </authorList>
    </citation>
    <scope>NUCLEOTIDE SEQUENCE [LARGE SCALE GENOMIC DNA]</scope>
    <source>
        <strain evidence="4 5">JPY167</strain>
    </source>
</reference>
<organism evidence="4 5">
    <name type="scientific">Paraburkholderia ferrariae</name>
    <dbReference type="NCBI Taxonomy" id="386056"/>
    <lineage>
        <taxon>Bacteria</taxon>
        <taxon>Pseudomonadati</taxon>
        <taxon>Pseudomonadota</taxon>
        <taxon>Betaproteobacteria</taxon>
        <taxon>Burkholderiales</taxon>
        <taxon>Burkholderiaceae</taxon>
        <taxon>Paraburkholderia</taxon>
    </lineage>
</organism>
<dbReference type="PANTHER" id="PTHR34606:SF15">
    <property type="entry name" value="BON DOMAIN-CONTAINING PROTEIN"/>
    <property type="match status" value="1"/>
</dbReference>
<feature type="chain" id="PRO_5045885115" evidence="2">
    <location>
        <begin position="25"/>
        <end position="127"/>
    </location>
</feature>
<evidence type="ECO:0000313" key="4">
    <source>
        <dbReference type="EMBL" id="MEM5426323.1"/>
    </source>
</evidence>
<evidence type="ECO:0000313" key="5">
    <source>
        <dbReference type="Proteomes" id="UP001489897"/>
    </source>
</evidence>
<dbReference type="RefSeq" id="WP_069267261.1">
    <property type="nucleotide sequence ID" value="NZ_JAYMRV010000016.1"/>
</dbReference>
<name>A0ABU9S3B2_9BURK</name>
<accession>A0ABU9S3B2</accession>
<sequence>MKTSRALKIAVGLLVGSTSIHVWAQASESEARTVSKGTATEASGSVTQTSSRKDNFALRRKVYAAIAQHEEIDAGAISVVVKRGAVTLDGTVVDASHIGEMTEIARGVPGVRSVTNRLTVKTPFGSQ</sequence>
<dbReference type="Proteomes" id="UP001489897">
    <property type="component" value="Unassembled WGS sequence"/>
</dbReference>